<name>A0A2P6QCQ9_ROSCH</name>
<gene>
    <name evidence="1" type="ORF">RchiOBHm_Chr5g0040971</name>
</gene>
<proteinExistence type="predicted"/>
<comment type="caution">
    <text evidence="1">The sequence shown here is derived from an EMBL/GenBank/DDBJ whole genome shotgun (WGS) entry which is preliminary data.</text>
</comment>
<reference evidence="1 2" key="1">
    <citation type="journal article" date="2018" name="Nat. Genet.">
        <title>The Rosa genome provides new insights in the design of modern roses.</title>
        <authorList>
            <person name="Bendahmane M."/>
        </authorList>
    </citation>
    <scope>NUCLEOTIDE SEQUENCE [LARGE SCALE GENOMIC DNA]</scope>
    <source>
        <strain evidence="2">cv. Old Blush</strain>
    </source>
</reference>
<evidence type="ECO:0000313" key="2">
    <source>
        <dbReference type="Proteomes" id="UP000238479"/>
    </source>
</evidence>
<dbReference type="Gramene" id="PRQ31944">
    <property type="protein sequence ID" value="PRQ31944"/>
    <property type="gene ID" value="RchiOBHm_Chr5g0040971"/>
</dbReference>
<organism evidence="1 2">
    <name type="scientific">Rosa chinensis</name>
    <name type="common">China rose</name>
    <dbReference type="NCBI Taxonomy" id="74649"/>
    <lineage>
        <taxon>Eukaryota</taxon>
        <taxon>Viridiplantae</taxon>
        <taxon>Streptophyta</taxon>
        <taxon>Embryophyta</taxon>
        <taxon>Tracheophyta</taxon>
        <taxon>Spermatophyta</taxon>
        <taxon>Magnoliopsida</taxon>
        <taxon>eudicotyledons</taxon>
        <taxon>Gunneridae</taxon>
        <taxon>Pentapetalae</taxon>
        <taxon>rosids</taxon>
        <taxon>fabids</taxon>
        <taxon>Rosales</taxon>
        <taxon>Rosaceae</taxon>
        <taxon>Rosoideae</taxon>
        <taxon>Rosoideae incertae sedis</taxon>
        <taxon>Rosa</taxon>
    </lineage>
</organism>
<keyword evidence="2" id="KW-1185">Reference proteome</keyword>
<dbReference type="STRING" id="74649.A0A2P6QCQ9"/>
<protein>
    <submittedName>
        <fullName evidence="1">Uncharacterized protein</fullName>
    </submittedName>
</protein>
<dbReference type="Proteomes" id="UP000238479">
    <property type="component" value="Chromosome 5"/>
</dbReference>
<sequence>MPSRPYAFGCVLGLRTSSEFKTGHSYGHFFPDPQYENVQHIICCDSYATPHMLMTLSLKLPRNFQNMDQNLLLYGLRFNTQSFCLLRSSRIQDWFPQLASDLKNCSEVAFCQLSTFPSHRGHQIQEFECLELCF</sequence>
<dbReference type="EMBL" id="PDCK01000043">
    <property type="protein sequence ID" value="PRQ31944.1"/>
    <property type="molecule type" value="Genomic_DNA"/>
</dbReference>
<accession>A0A2P6QCQ9</accession>
<dbReference type="Gene3D" id="2.60.40.1670">
    <property type="entry name" value="beta-sandwich domain of Sec23/24"/>
    <property type="match status" value="1"/>
</dbReference>
<evidence type="ECO:0000313" key="1">
    <source>
        <dbReference type="EMBL" id="PRQ31944.1"/>
    </source>
</evidence>
<dbReference type="AlphaFoldDB" id="A0A2P6QCQ9"/>